<organism evidence="1 2">
    <name type="scientific">Aphis craccivora</name>
    <name type="common">Cowpea aphid</name>
    <dbReference type="NCBI Taxonomy" id="307492"/>
    <lineage>
        <taxon>Eukaryota</taxon>
        <taxon>Metazoa</taxon>
        <taxon>Ecdysozoa</taxon>
        <taxon>Arthropoda</taxon>
        <taxon>Hexapoda</taxon>
        <taxon>Insecta</taxon>
        <taxon>Pterygota</taxon>
        <taxon>Neoptera</taxon>
        <taxon>Paraneoptera</taxon>
        <taxon>Hemiptera</taxon>
        <taxon>Sternorrhyncha</taxon>
        <taxon>Aphidomorpha</taxon>
        <taxon>Aphidoidea</taxon>
        <taxon>Aphididae</taxon>
        <taxon>Aphidini</taxon>
        <taxon>Aphis</taxon>
        <taxon>Aphis</taxon>
    </lineage>
</organism>
<dbReference type="EMBL" id="VUJU01001632">
    <property type="protein sequence ID" value="KAF0764442.1"/>
    <property type="molecule type" value="Genomic_DNA"/>
</dbReference>
<name>A0A6G0Z1G2_APHCR</name>
<protein>
    <submittedName>
        <fullName evidence="1">Uncharacterized protein</fullName>
    </submittedName>
</protein>
<comment type="caution">
    <text evidence="1">The sequence shown here is derived from an EMBL/GenBank/DDBJ whole genome shotgun (WGS) entry which is preliminary data.</text>
</comment>
<proteinExistence type="predicted"/>
<sequence length="180" mass="20731">MCKQKAQVNAKTITTVILSGSQTAIVKIDNRRLLHTRAWTTSLGSYHTSAQVRDPREDYHERAHEGATRETRVRTNRAATLMRIAKNKILLPFVGRMRRTKTLTVSNRTREFYLRTLDGLFAGRGVSCVSFGQRDRRTNSSNETTATMTALSPFFAHRYHHHRAETIVKSRQTTMRLTRR</sequence>
<dbReference type="Proteomes" id="UP000478052">
    <property type="component" value="Unassembled WGS sequence"/>
</dbReference>
<keyword evidence="2" id="KW-1185">Reference proteome</keyword>
<reference evidence="1 2" key="1">
    <citation type="submission" date="2019-08" db="EMBL/GenBank/DDBJ databases">
        <title>Whole genome of Aphis craccivora.</title>
        <authorList>
            <person name="Voronova N.V."/>
            <person name="Shulinski R.S."/>
            <person name="Bandarenka Y.V."/>
            <person name="Zhorov D.G."/>
            <person name="Warner D."/>
        </authorList>
    </citation>
    <scope>NUCLEOTIDE SEQUENCE [LARGE SCALE GENOMIC DNA]</scope>
    <source>
        <strain evidence="1">180601</strain>
        <tissue evidence="1">Whole Body</tissue>
    </source>
</reference>
<accession>A0A6G0Z1G2</accession>
<gene>
    <name evidence="1" type="ORF">FWK35_00002716</name>
</gene>
<evidence type="ECO:0000313" key="2">
    <source>
        <dbReference type="Proteomes" id="UP000478052"/>
    </source>
</evidence>
<dbReference type="AlphaFoldDB" id="A0A6G0Z1G2"/>
<evidence type="ECO:0000313" key="1">
    <source>
        <dbReference type="EMBL" id="KAF0764442.1"/>
    </source>
</evidence>